<dbReference type="Gene3D" id="3.10.350.10">
    <property type="entry name" value="LysM domain"/>
    <property type="match status" value="3"/>
</dbReference>
<protein>
    <submittedName>
        <fullName evidence="2">LysM peptidoglycan-binding domain-containing protein</fullName>
    </submittedName>
</protein>
<organism evidence="2 3">
    <name type="scientific">Planococcus salinus</name>
    <dbReference type="NCBI Taxonomy" id="1848460"/>
    <lineage>
        <taxon>Bacteria</taxon>
        <taxon>Bacillati</taxon>
        <taxon>Bacillota</taxon>
        <taxon>Bacilli</taxon>
        <taxon>Bacillales</taxon>
        <taxon>Caryophanaceae</taxon>
        <taxon>Planococcus</taxon>
    </lineage>
</organism>
<dbReference type="PANTHER" id="PTHR33734:SF22">
    <property type="entry name" value="MEMBRANE-BOUND LYTIC MUREIN TRANSGLYCOSYLASE D"/>
    <property type="match status" value="1"/>
</dbReference>
<dbReference type="InterPro" id="IPR036779">
    <property type="entry name" value="LysM_dom_sf"/>
</dbReference>
<proteinExistence type="predicted"/>
<comment type="caution">
    <text evidence="2">The sequence shown here is derived from an EMBL/GenBank/DDBJ whole genome shotgun (WGS) entry which is preliminary data.</text>
</comment>
<dbReference type="EMBL" id="RIAX01000005">
    <property type="protein sequence ID" value="RNF39590.1"/>
    <property type="molecule type" value="Genomic_DNA"/>
</dbReference>
<gene>
    <name evidence="2" type="ORF">EEX84_08950</name>
</gene>
<dbReference type="Proteomes" id="UP000275473">
    <property type="component" value="Unassembled WGS sequence"/>
</dbReference>
<dbReference type="CDD" id="cd00118">
    <property type="entry name" value="LysM"/>
    <property type="match status" value="3"/>
</dbReference>
<feature type="domain" description="LysM" evidence="1">
    <location>
        <begin position="149"/>
        <end position="194"/>
    </location>
</feature>
<dbReference type="AlphaFoldDB" id="A0A3M8P8K7"/>
<dbReference type="PANTHER" id="PTHR33734">
    <property type="entry name" value="LYSM DOMAIN-CONTAINING GPI-ANCHORED PROTEIN 2"/>
    <property type="match status" value="1"/>
</dbReference>
<feature type="domain" description="LysM" evidence="1">
    <location>
        <begin position="94"/>
        <end position="139"/>
    </location>
</feature>
<evidence type="ECO:0000259" key="1">
    <source>
        <dbReference type="PROSITE" id="PS51782"/>
    </source>
</evidence>
<accession>A0A3M8P8K7</accession>
<evidence type="ECO:0000313" key="2">
    <source>
        <dbReference type="EMBL" id="RNF39590.1"/>
    </source>
</evidence>
<dbReference type="SUPFAM" id="SSF54106">
    <property type="entry name" value="LysM domain"/>
    <property type="match status" value="3"/>
</dbReference>
<dbReference type="OrthoDB" id="308800at2"/>
<dbReference type="InterPro" id="IPR018392">
    <property type="entry name" value="LysM"/>
</dbReference>
<dbReference type="RefSeq" id="WP_123165290.1">
    <property type="nucleotide sequence ID" value="NZ_RIAX01000005.1"/>
</dbReference>
<name>A0A3M8P8K7_9BACL</name>
<dbReference type="SMART" id="SM00257">
    <property type="entry name" value="LysM"/>
    <property type="match status" value="3"/>
</dbReference>
<dbReference type="PROSITE" id="PS51782">
    <property type="entry name" value="LYSM"/>
    <property type="match status" value="3"/>
</dbReference>
<reference evidence="2 3" key="1">
    <citation type="journal article" date="2018" name="Int. J. Syst. Evol. Microbiol.">
        <title>Planococcus salinus sp. nov., a moderately halophilic bacterium isolated from a saline-alkali soil.</title>
        <authorList>
            <person name="Gan L."/>
        </authorList>
    </citation>
    <scope>NUCLEOTIDE SEQUENCE [LARGE SCALE GENOMIC DNA]</scope>
    <source>
        <strain evidence="2 3">LCB217</strain>
    </source>
</reference>
<keyword evidence="3" id="KW-1185">Reference proteome</keyword>
<sequence length="196" mass="21441">MPWENFLQEGFIIQKKMKLSSGFLAAGLIVGAGGMTAQAETATVQAGDTFWGLAQEHNVSVQNLMEWNSGIDASSIPVGAELIVSMENGSSIDQFHTIKRGDTFNSIADLYPGVTLVELFDWNPDVHPNNLQIGSDIRIQAPDFDSREEFHTIEPGETLYSIANLHTGVTLAELYEWNPGINPYNLEIGSDIRVSG</sequence>
<evidence type="ECO:0000313" key="3">
    <source>
        <dbReference type="Proteomes" id="UP000275473"/>
    </source>
</evidence>
<dbReference type="Pfam" id="PF01476">
    <property type="entry name" value="LysM"/>
    <property type="match status" value="3"/>
</dbReference>
<feature type="domain" description="LysM" evidence="1">
    <location>
        <begin position="40"/>
        <end position="84"/>
    </location>
</feature>